<dbReference type="AlphaFoldDB" id="A0A2P5YIS3"/>
<gene>
    <name evidence="1" type="ORF">GOBAR_AA05090</name>
</gene>
<accession>A0A2P5YIS3</accession>
<dbReference type="Proteomes" id="UP000239757">
    <property type="component" value="Unassembled WGS sequence"/>
</dbReference>
<reference evidence="1 2" key="1">
    <citation type="submission" date="2015-01" db="EMBL/GenBank/DDBJ databases">
        <title>Genome of allotetraploid Gossypium barbadense reveals genomic plasticity and fiber elongation in cotton evolution.</title>
        <authorList>
            <person name="Chen X."/>
            <person name="Liu X."/>
            <person name="Zhao B."/>
            <person name="Zheng H."/>
            <person name="Hu Y."/>
            <person name="Lu G."/>
            <person name="Yang C."/>
            <person name="Chen J."/>
            <person name="Shan C."/>
            <person name="Zhang L."/>
            <person name="Zhou Y."/>
            <person name="Wang L."/>
            <person name="Guo W."/>
            <person name="Bai Y."/>
            <person name="Ruan J."/>
            <person name="Shangguan X."/>
            <person name="Mao Y."/>
            <person name="Jiang J."/>
            <person name="Zhu Y."/>
            <person name="Lei J."/>
            <person name="Kang H."/>
            <person name="Chen S."/>
            <person name="He X."/>
            <person name="Wang R."/>
            <person name="Wang Y."/>
            <person name="Chen J."/>
            <person name="Wang L."/>
            <person name="Yu S."/>
            <person name="Wang B."/>
            <person name="Wei J."/>
            <person name="Song S."/>
            <person name="Lu X."/>
            <person name="Gao Z."/>
            <person name="Gu W."/>
            <person name="Deng X."/>
            <person name="Ma D."/>
            <person name="Wang S."/>
            <person name="Liang W."/>
            <person name="Fang L."/>
            <person name="Cai C."/>
            <person name="Zhu X."/>
            <person name="Zhou B."/>
            <person name="Zhang Y."/>
            <person name="Chen Z."/>
            <person name="Xu S."/>
            <person name="Zhu R."/>
            <person name="Wang S."/>
            <person name="Zhang T."/>
            <person name="Zhao G."/>
        </authorList>
    </citation>
    <scope>NUCLEOTIDE SEQUENCE [LARGE SCALE GENOMIC DNA]</scope>
    <source>
        <strain evidence="2">cv. Xinhai21</strain>
        <tissue evidence="1">Leaf</tissue>
    </source>
</reference>
<sequence length="105" mass="11668">MMREKKDTLVVVEIGFHNYSVQRRGYRGGQAGHDSRGEPFPVELQVPNPCISWFLKLGALVYTAMLHGRVILRSLLPRPCMQAHARVVLTGSTTVGGHGRVACPW</sequence>
<organism evidence="1 2">
    <name type="scientific">Gossypium barbadense</name>
    <name type="common">Sea Island cotton</name>
    <name type="synonym">Hibiscus barbadensis</name>
    <dbReference type="NCBI Taxonomy" id="3634"/>
    <lineage>
        <taxon>Eukaryota</taxon>
        <taxon>Viridiplantae</taxon>
        <taxon>Streptophyta</taxon>
        <taxon>Embryophyta</taxon>
        <taxon>Tracheophyta</taxon>
        <taxon>Spermatophyta</taxon>
        <taxon>Magnoliopsida</taxon>
        <taxon>eudicotyledons</taxon>
        <taxon>Gunneridae</taxon>
        <taxon>Pentapetalae</taxon>
        <taxon>rosids</taxon>
        <taxon>malvids</taxon>
        <taxon>Malvales</taxon>
        <taxon>Malvaceae</taxon>
        <taxon>Malvoideae</taxon>
        <taxon>Gossypium</taxon>
    </lineage>
</organism>
<dbReference type="EMBL" id="KZ663150">
    <property type="protein sequence ID" value="PPS15490.1"/>
    <property type="molecule type" value="Genomic_DNA"/>
</dbReference>
<proteinExistence type="predicted"/>
<evidence type="ECO:0000313" key="1">
    <source>
        <dbReference type="EMBL" id="PPS15490.1"/>
    </source>
</evidence>
<evidence type="ECO:0000313" key="2">
    <source>
        <dbReference type="Proteomes" id="UP000239757"/>
    </source>
</evidence>
<protein>
    <submittedName>
        <fullName evidence="1">Uncharacterized protein</fullName>
    </submittedName>
</protein>
<name>A0A2P5YIS3_GOSBA</name>